<accession>A0A1A6AAR3</accession>
<dbReference type="OrthoDB" id="2575475at2759"/>
<dbReference type="EMBL" id="KI894029">
    <property type="protein sequence ID" value="OBR87151.1"/>
    <property type="molecule type" value="Genomic_DNA"/>
</dbReference>
<feature type="compositionally biased region" description="Acidic residues" evidence="1">
    <location>
        <begin position="667"/>
        <end position="725"/>
    </location>
</feature>
<dbReference type="Proteomes" id="UP000078595">
    <property type="component" value="Chromosome 3"/>
</dbReference>
<feature type="compositionally biased region" description="Polar residues" evidence="1">
    <location>
        <begin position="50"/>
        <end position="60"/>
    </location>
</feature>
<protein>
    <recommendedName>
        <fullName evidence="2">DNA replication checkpoint mediator MRC1 domain-containing protein</fullName>
    </recommendedName>
</protein>
<feature type="compositionally biased region" description="Acidic residues" evidence="1">
    <location>
        <begin position="298"/>
        <end position="310"/>
    </location>
</feature>
<feature type="compositionally biased region" description="Polar residues" evidence="1">
    <location>
        <begin position="413"/>
        <end position="426"/>
    </location>
</feature>
<feature type="region of interest" description="Disordered" evidence="1">
    <location>
        <begin position="1283"/>
        <end position="1305"/>
    </location>
</feature>
<dbReference type="RefSeq" id="XP_018264993.1">
    <property type="nucleotide sequence ID" value="XM_018406499.1"/>
</dbReference>
<feature type="compositionally biased region" description="Polar residues" evidence="1">
    <location>
        <begin position="1359"/>
        <end position="1375"/>
    </location>
</feature>
<feature type="compositionally biased region" description="Basic and acidic residues" evidence="1">
    <location>
        <begin position="456"/>
        <end position="479"/>
    </location>
</feature>
<feature type="region of interest" description="Disordered" evidence="1">
    <location>
        <begin position="370"/>
        <end position="525"/>
    </location>
</feature>
<feature type="domain" description="DNA replication checkpoint mediator MRC1" evidence="2">
    <location>
        <begin position="1032"/>
        <end position="1167"/>
    </location>
</feature>
<feature type="region of interest" description="Disordered" evidence="1">
    <location>
        <begin position="1356"/>
        <end position="1411"/>
    </location>
</feature>
<sequence length="1411" mass="156683">MSTSSLTSLPPPSSDTLDIPAPRPAPKRTYGRARPASPPPLAETSSSSSIVSAQPAYTSPSKALLDRWSSVNQSWRQELSKLDAPSSDNTEEVDDLEEARKEMERLRRQARGLKALDTNQQTTPRPPYTNLAPPKGTTPLAQTSSLTSLPDTATSPQRSSPPIAPARALQAQSSDTAEETMFPIRKSGANAKPKRIILSDEESGNDEDDPPLFAKDTSRSATPDQVYEGEASTTERGSSPPPSRSIARSADESDEEDNENMAEYLRKDEEARVQKETQARALAEAEAVRHPQSSALDGLDDLFDNEEDDEPREKKSRASRGLNKADKAEMEKDIARAHRERPVAFSRPEPSRLPITAWLAQANVAVRTKIENKSDVPGLTFGRSPATSPSQQTPPDDEIISWTPSSGHRRELGTTSTSRISIENPNTPTPIARRDKGKGKANILDDEGEEGQDLMRFLDEEKKRDDREARRKKLEEFKRQAIAARQQQQKPMKLNMEPAKPSSDGPPEEEEESDFEIDNEPTPKKDVFVQKALNGRQVPGAKAILSKSNNQSTISKQKQGFLARAGKLHKNKNHTEGISETYVDFAGKAFSHSNQKLQNGGARPSTQKKGRDEALSNEEFNKFIVAKHQQQISLIARKKEEDYGRVKMLPGRQEQIIQIPETQVEGDQPEDADGDKVEDEDDEEYNPEEGEEEEEERMVWSGEDEGSGSEAEPDEEAVDQGEEGIENIVDVIPETLEDDEEEEEEVNPMFKRKPRASARVAFDSDDEDNAKPSSAKEVPRQEDQPQSSATLKSSTADDGFGGFDLGGFGDASQGFSQLFGATQAADPMADGDAFAGLRADHQGGFLPSQAILPEVQISKTQVERDNNLIAAEIEEAAMERMQEMEQPKKQYINERGLFTQTKPPTAVYEDTQISSARRNLGGLSDVSMFDGQTQTQTQQTPYGKQTQTPTQMGTSSIDRHAIVGSPTQTQEEDEEEETFSRLRRRVSDPDVEGNSIMLSPTQPAQPAQPQSQNRTVFDRMMKAASRPQKPKLKSRMVDEQAEESDEDNGWAMPFGAAENEDDDDDDEQDTFLEGLVDDQHVDEEERRRQDELANQKNREIQEADDFRLEQEARKITEGQYRTKKRGKDFVDDESGSDDELGGKRKRWSKKERKKRRLDREDGLDKLEGEANVFKRVYEVDLESDEDDIDETPFFDMDNMPRGGGGWSFMTMTREPGETLQEEVDIAPRLTAREKADMLRARARMNEGKTVEDLAMDDMDEDALILPNDPRARALKQRRNTYIDVDDEEDEEQSRRAGDGNTGYSISKRSSAKISATLTGGTDIHRRSLASYASYVQEESQVTRRAAGGAAGVSVIRPQAQAQSASNNPLSRNGSLSAHRPAPVPHPHRQSTTSSTNSGSGSVLLSKSGKFN</sequence>
<feature type="region of interest" description="Disordered" evidence="1">
    <location>
        <begin position="593"/>
        <end position="615"/>
    </location>
</feature>
<feature type="compositionally biased region" description="Acidic residues" evidence="1">
    <location>
        <begin position="1039"/>
        <end position="1048"/>
    </location>
</feature>
<feature type="compositionally biased region" description="Low complexity" evidence="1">
    <location>
        <begin position="1"/>
        <end position="18"/>
    </location>
</feature>
<feature type="compositionally biased region" description="Low complexity" evidence="1">
    <location>
        <begin position="999"/>
        <end position="1012"/>
    </location>
</feature>
<keyword evidence="5" id="KW-1185">Reference proteome</keyword>
<feature type="compositionally biased region" description="Acidic residues" evidence="1">
    <location>
        <begin position="506"/>
        <end position="519"/>
    </location>
</feature>
<evidence type="ECO:0000256" key="1">
    <source>
        <dbReference type="SAM" id="MobiDB-lite"/>
    </source>
</evidence>
<organism evidence="3">
    <name type="scientific">Kwoniella dejecticola CBS 10117</name>
    <dbReference type="NCBI Taxonomy" id="1296121"/>
    <lineage>
        <taxon>Eukaryota</taxon>
        <taxon>Fungi</taxon>
        <taxon>Dikarya</taxon>
        <taxon>Basidiomycota</taxon>
        <taxon>Agaricomycotina</taxon>
        <taxon>Tremellomycetes</taxon>
        <taxon>Tremellales</taxon>
        <taxon>Cryptococcaceae</taxon>
        <taxon>Kwoniella</taxon>
    </lineage>
</organism>
<reference evidence="4" key="3">
    <citation type="submission" date="2024-02" db="EMBL/GenBank/DDBJ databases">
        <title>Comparative genomics of Cryptococcus and Kwoniella reveals pathogenesis evolution and contrasting modes of karyotype evolution via chromosome fusion or intercentromeric recombination.</title>
        <authorList>
            <person name="Coelho M.A."/>
            <person name="David-Palma M."/>
            <person name="Shea T."/>
            <person name="Bowers K."/>
            <person name="McGinley-Smith S."/>
            <person name="Mohammad A.W."/>
            <person name="Gnirke A."/>
            <person name="Yurkov A.M."/>
            <person name="Nowrousian M."/>
            <person name="Sun S."/>
            <person name="Cuomo C.A."/>
            <person name="Heitman J."/>
        </authorList>
    </citation>
    <scope>NUCLEOTIDE SEQUENCE</scope>
    <source>
        <strain evidence="4">CBS 10117</strain>
    </source>
</reference>
<dbReference type="Pfam" id="PF09444">
    <property type="entry name" value="MRC1"/>
    <property type="match status" value="1"/>
</dbReference>
<reference evidence="3" key="1">
    <citation type="submission" date="2013-07" db="EMBL/GenBank/DDBJ databases">
        <title>The Genome Sequence of Cryptococcus dejecticola CBS10117.</title>
        <authorList>
            <consortium name="The Broad Institute Genome Sequencing Platform"/>
            <person name="Cuomo C."/>
            <person name="Litvintseva A."/>
            <person name="Chen Y."/>
            <person name="Heitman J."/>
            <person name="Sun S."/>
            <person name="Springer D."/>
            <person name="Dromer F."/>
            <person name="Young S.K."/>
            <person name="Zeng Q."/>
            <person name="Gargeya S."/>
            <person name="Fitzgerald M."/>
            <person name="Abouelleil A."/>
            <person name="Alvarado L."/>
            <person name="Berlin A.M."/>
            <person name="Chapman S.B."/>
            <person name="Dewar J."/>
            <person name="Goldberg J."/>
            <person name="Griggs A."/>
            <person name="Gujja S."/>
            <person name="Hansen M."/>
            <person name="Howarth C."/>
            <person name="Imamovic A."/>
            <person name="Larimer J."/>
            <person name="McCowan C."/>
            <person name="Murphy C."/>
            <person name="Pearson M."/>
            <person name="Priest M."/>
            <person name="Roberts A."/>
            <person name="Saif S."/>
            <person name="Shea T."/>
            <person name="Sykes S."/>
            <person name="Wortman J."/>
            <person name="Nusbaum C."/>
            <person name="Birren B."/>
        </authorList>
    </citation>
    <scope>NUCLEOTIDE SEQUENCE [LARGE SCALE GENOMIC DNA]</scope>
    <source>
        <strain evidence="3">CBS 10117</strain>
    </source>
</reference>
<dbReference type="GeneID" id="28966874"/>
<dbReference type="EMBL" id="CP144532">
    <property type="protein sequence ID" value="WWC60580.1"/>
    <property type="molecule type" value="Genomic_DNA"/>
</dbReference>
<feature type="compositionally biased region" description="Low complexity" evidence="1">
    <location>
        <begin position="931"/>
        <end position="951"/>
    </location>
</feature>
<feature type="compositionally biased region" description="Polar residues" evidence="1">
    <location>
        <begin position="784"/>
        <end position="796"/>
    </location>
</feature>
<feature type="region of interest" description="Disordered" evidence="1">
    <location>
        <begin position="922"/>
        <end position="1159"/>
    </location>
</feature>
<name>A0A1A6AAR3_9TREE</name>
<feature type="region of interest" description="Disordered" evidence="1">
    <location>
        <begin position="1"/>
        <end position="60"/>
    </location>
</feature>
<evidence type="ECO:0000313" key="4">
    <source>
        <dbReference type="EMBL" id="WWC60580.1"/>
    </source>
</evidence>
<feature type="compositionally biased region" description="Acidic residues" evidence="1">
    <location>
        <begin position="1130"/>
        <end position="1139"/>
    </location>
</feature>
<feature type="compositionally biased region" description="Basic and acidic residues" evidence="1">
    <location>
        <begin position="264"/>
        <end position="278"/>
    </location>
</feature>
<feature type="compositionally biased region" description="Low complexity" evidence="1">
    <location>
        <begin position="384"/>
        <end position="394"/>
    </location>
</feature>
<feature type="compositionally biased region" description="Basic and acidic residues" evidence="1">
    <location>
        <begin position="323"/>
        <end position="342"/>
    </location>
</feature>
<reference evidence="4" key="2">
    <citation type="submission" date="2013-07" db="EMBL/GenBank/DDBJ databases">
        <authorList>
            <consortium name="The Broad Institute Genome Sequencing Platform"/>
            <person name="Cuomo C."/>
            <person name="Litvintseva A."/>
            <person name="Chen Y."/>
            <person name="Heitman J."/>
            <person name="Sun S."/>
            <person name="Springer D."/>
            <person name="Dromer F."/>
            <person name="Young S.K."/>
            <person name="Zeng Q."/>
            <person name="Gargeya S."/>
            <person name="Fitzgerald M."/>
            <person name="Abouelleil A."/>
            <person name="Alvarado L."/>
            <person name="Berlin A.M."/>
            <person name="Chapman S.B."/>
            <person name="Dewar J."/>
            <person name="Goldberg J."/>
            <person name="Griggs A."/>
            <person name="Gujja S."/>
            <person name="Hansen M."/>
            <person name="Howarth C."/>
            <person name="Imamovic A."/>
            <person name="Larimer J."/>
            <person name="McCowan C."/>
            <person name="Murphy C."/>
            <person name="Pearson M."/>
            <person name="Priest M."/>
            <person name="Roberts A."/>
            <person name="Saif S."/>
            <person name="Shea T."/>
            <person name="Sykes S."/>
            <person name="Wortman J."/>
            <person name="Nusbaum C."/>
            <person name="Birren B."/>
        </authorList>
    </citation>
    <scope>NUCLEOTIDE SEQUENCE</scope>
    <source>
        <strain evidence="4">CBS 10117</strain>
    </source>
</reference>
<feature type="region of interest" description="Disordered" evidence="1">
    <location>
        <begin position="74"/>
        <end position="349"/>
    </location>
</feature>
<feature type="compositionally biased region" description="Acidic residues" evidence="1">
    <location>
        <begin position="199"/>
        <end position="210"/>
    </location>
</feature>
<feature type="compositionally biased region" description="Basic and acidic residues" evidence="1">
    <location>
        <begin position="1077"/>
        <end position="1116"/>
    </location>
</feature>
<feature type="compositionally biased region" description="Polar residues" evidence="1">
    <location>
        <begin position="139"/>
        <end position="160"/>
    </location>
</feature>
<feature type="region of interest" description="Disordered" evidence="1">
    <location>
        <begin position="637"/>
        <end position="807"/>
    </location>
</feature>
<feature type="compositionally biased region" description="Basic and acidic residues" evidence="1">
    <location>
        <begin position="98"/>
        <end position="107"/>
    </location>
</feature>
<feature type="compositionally biased region" description="Low complexity" evidence="1">
    <location>
        <begin position="1390"/>
        <end position="1411"/>
    </location>
</feature>
<evidence type="ECO:0000313" key="3">
    <source>
        <dbReference type="EMBL" id="OBR87151.1"/>
    </source>
</evidence>
<dbReference type="VEuPathDB" id="FungiDB:I303_03175"/>
<dbReference type="STRING" id="1296121.A0A1A6AAR3"/>
<feature type="compositionally biased region" description="Low complexity" evidence="1">
    <location>
        <begin position="480"/>
        <end position="489"/>
    </location>
</feature>
<gene>
    <name evidence="3" type="ORF">I303_03175</name>
    <name evidence="4" type="ORF">I303_103154</name>
</gene>
<feature type="compositionally biased region" description="Acidic residues" evidence="1">
    <location>
        <begin position="1058"/>
        <end position="1070"/>
    </location>
</feature>
<feature type="compositionally biased region" description="Acidic residues" evidence="1">
    <location>
        <begin position="735"/>
        <end position="746"/>
    </location>
</feature>
<proteinExistence type="predicted"/>
<evidence type="ECO:0000313" key="5">
    <source>
        <dbReference type="Proteomes" id="UP000078595"/>
    </source>
</evidence>
<evidence type="ECO:0000259" key="2">
    <source>
        <dbReference type="Pfam" id="PF09444"/>
    </source>
</evidence>
<feature type="compositionally biased region" description="Basic residues" evidence="1">
    <location>
        <begin position="1143"/>
        <end position="1156"/>
    </location>
</feature>
<dbReference type="InterPro" id="IPR018564">
    <property type="entry name" value="Repl_chkpnt_MRC1_dom"/>
</dbReference>
<dbReference type="KEGG" id="kdj:28966874"/>